<organism evidence="1 2">
    <name type="scientific">Reticulomyxa filosa</name>
    <dbReference type="NCBI Taxonomy" id="46433"/>
    <lineage>
        <taxon>Eukaryota</taxon>
        <taxon>Sar</taxon>
        <taxon>Rhizaria</taxon>
        <taxon>Retaria</taxon>
        <taxon>Foraminifera</taxon>
        <taxon>Monothalamids</taxon>
        <taxon>Reticulomyxidae</taxon>
        <taxon>Reticulomyxa</taxon>
    </lineage>
</organism>
<evidence type="ECO:0000313" key="1">
    <source>
        <dbReference type="EMBL" id="ETO32862.1"/>
    </source>
</evidence>
<protein>
    <submittedName>
        <fullName evidence="1">Uncharacterized protein</fullName>
    </submittedName>
</protein>
<reference evidence="1 2" key="1">
    <citation type="journal article" date="2013" name="Curr. Biol.">
        <title>The Genome of the Foraminiferan Reticulomyxa filosa.</title>
        <authorList>
            <person name="Glockner G."/>
            <person name="Hulsmann N."/>
            <person name="Schleicher M."/>
            <person name="Noegel A.A."/>
            <person name="Eichinger L."/>
            <person name="Gallinger C."/>
            <person name="Pawlowski J."/>
            <person name="Sierra R."/>
            <person name="Euteneuer U."/>
            <person name="Pillet L."/>
            <person name="Moustafa A."/>
            <person name="Platzer M."/>
            <person name="Groth M."/>
            <person name="Szafranski K."/>
            <person name="Schliwa M."/>
        </authorList>
    </citation>
    <scope>NUCLEOTIDE SEQUENCE [LARGE SCALE GENOMIC DNA]</scope>
</reference>
<sequence>MEKAFFNRFERQWISYRKLFGSISKRFVRSIWHFQPRITQLFCGFNEDTIPSAISYALPQESFSSTDRKNEKLAQTEINSLHQLFSPLLNPEKIMELKTRENFNGNNPIKPTFFAFKEVVNETQELCDSKMLLILTFDEMQNAFQRKWNCKRVEKYAKVSNFEQDVKQFFTESESDKFIVRYQYKNSEDLTQFFQIKWILETAHASYYKDYNKDNNKDNNKDEKKYKDEEKDCNTQKSKKLVVLIVRSVHKLQHAFPIIFTKFIYFFFFLLLCIYNICGFIDKPIFTFFAK</sequence>
<keyword evidence="2" id="KW-1185">Reference proteome</keyword>
<name>X6P5J9_RETFI</name>
<feature type="non-terminal residue" evidence="1">
    <location>
        <position position="291"/>
    </location>
</feature>
<dbReference type="Proteomes" id="UP000023152">
    <property type="component" value="Unassembled WGS sequence"/>
</dbReference>
<gene>
    <name evidence="1" type="ORF">RFI_04253</name>
</gene>
<comment type="caution">
    <text evidence="1">The sequence shown here is derived from an EMBL/GenBank/DDBJ whole genome shotgun (WGS) entry which is preliminary data.</text>
</comment>
<evidence type="ECO:0000313" key="2">
    <source>
        <dbReference type="Proteomes" id="UP000023152"/>
    </source>
</evidence>
<dbReference type="EMBL" id="ASPP01003865">
    <property type="protein sequence ID" value="ETO32862.1"/>
    <property type="molecule type" value="Genomic_DNA"/>
</dbReference>
<dbReference type="AlphaFoldDB" id="X6P5J9"/>
<accession>X6P5J9</accession>
<proteinExistence type="predicted"/>